<dbReference type="InterPro" id="IPR003764">
    <property type="entry name" value="GlcNAc_6-P_deAcase"/>
</dbReference>
<reference evidence="9 10" key="1">
    <citation type="submission" date="2020-08" db="EMBL/GenBank/DDBJ databases">
        <title>Genomic Encyclopedia of Type Strains, Phase IV (KMG-V): Genome sequencing to study the core and pangenomes of soil and plant-associated prokaryotes.</title>
        <authorList>
            <person name="Whitman W."/>
        </authorList>
    </citation>
    <scope>NUCLEOTIDE SEQUENCE [LARGE SCALE GENOMIC DNA]</scope>
    <source>
        <strain evidence="9 10">SEMIA 4060</strain>
    </source>
</reference>
<comment type="caution">
    <text evidence="9">The sequence shown here is derived from an EMBL/GenBank/DDBJ whole genome shotgun (WGS) entry which is preliminary data.</text>
</comment>
<feature type="binding site" evidence="7">
    <location>
        <position position="209"/>
    </location>
    <ligand>
        <name>Zn(2+)</name>
        <dbReference type="ChEBI" id="CHEBI:29105"/>
    </ligand>
</feature>
<dbReference type="EC" id="3.5.1.25" evidence="9"/>
<comment type="cofactor">
    <cofactor evidence="7">
        <name>a divalent metal cation</name>
        <dbReference type="ChEBI" id="CHEBI:60240"/>
    </cofactor>
    <text evidence="7">Binds 1 divalent metal cation per subunit.</text>
</comment>
<dbReference type="GO" id="GO:0046872">
    <property type="term" value="F:metal ion binding"/>
    <property type="evidence" value="ECO:0007669"/>
    <property type="project" value="UniProtKB-KW"/>
</dbReference>
<dbReference type="InterPro" id="IPR032466">
    <property type="entry name" value="Metal_Hydrolase"/>
</dbReference>
<organism evidence="9 10">
    <name type="scientific">Rhizobium lusitanum</name>
    <dbReference type="NCBI Taxonomy" id="293958"/>
    <lineage>
        <taxon>Bacteria</taxon>
        <taxon>Pseudomonadati</taxon>
        <taxon>Pseudomonadota</taxon>
        <taxon>Alphaproteobacteria</taxon>
        <taxon>Hyphomicrobiales</taxon>
        <taxon>Rhizobiaceae</taxon>
        <taxon>Rhizobium/Agrobacterium group</taxon>
        <taxon>Rhizobium</taxon>
    </lineage>
</organism>
<dbReference type="GO" id="GO:0006046">
    <property type="term" value="P:N-acetylglucosamine catabolic process"/>
    <property type="evidence" value="ECO:0007669"/>
    <property type="project" value="TreeGrafter"/>
</dbReference>
<dbReference type="PANTHER" id="PTHR11113">
    <property type="entry name" value="N-ACETYLGLUCOSAMINE-6-PHOSPHATE DEACETYLASE"/>
    <property type="match status" value="1"/>
</dbReference>
<dbReference type="AlphaFoldDB" id="A0A7X0MDA5"/>
<evidence type="ECO:0000313" key="9">
    <source>
        <dbReference type="EMBL" id="MBB6484778.1"/>
    </source>
</evidence>
<keyword evidence="4" id="KW-0119">Carbohydrate metabolism</keyword>
<feature type="binding site" evidence="6">
    <location>
        <position position="244"/>
    </location>
    <ligand>
        <name>substrate</name>
    </ligand>
</feature>
<dbReference type="Gene3D" id="3.20.20.140">
    <property type="entry name" value="Metal-dependent hydrolases"/>
    <property type="match status" value="1"/>
</dbReference>
<feature type="domain" description="Amidohydrolase-related" evidence="8">
    <location>
        <begin position="39"/>
        <end position="357"/>
    </location>
</feature>
<dbReference type="Proteomes" id="UP000565576">
    <property type="component" value="Unassembled WGS sequence"/>
</dbReference>
<evidence type="ECO:0000256" key="4">
    <source>
        <dbReference type="PIRNR" id="PIRNR038994"/>
    </source>
</evidence>
<dbReference type="Pfam" id="PF01979">
    <property type="entry name" value="Amidohydro_1"/>
    <property type="match status" value="1"/>
</dbReference>
<proteinExistence type="inferred from homology"/>
<dbReference type="EMBL" id="JACHBG010000003">
    <property type="protein sequence ID" value="MBB6484778.1"/>
    <property type="molecule type" value="Genomic_DNA"/>
</dbReference>
<evidence type="ECO:0000256" key="5">
    <source>
        <dbReference type="PIRSR" id="PIRSR038994-1"/>
    </source>
</evidence>
<accession>A0A7X0MDA5</accession>
<feature type="binding site" evidence="6">
    <location>
        <begin position="212"/>
        <end position="213"/>
    </location>
    <ligand>
        <name>substrate</name>
    </ligand>
</feature>
<evidence type="ECO:0000256" key="2">
    <source>
        <dbReference type="ARBA" id="ARBA00022723"/>
    </source>
</evidence>
<keyword evidence="2 7" id="KW-0479">Metal-binding</keyword>
<keyword evidence="3 4" id="KW-0378">Hydrolase</keyword>
<evidence type="ECO:0000256" key="7">
    <source>
        <dbReference type="PIRSR" id="PIRSR038994-3"/>
    </source>
</evidence>
<evidence type="ECO:0000256" key="6">
    <source>
        <dbReference type="PIRSR" id="PIRSR038994-2"/>
    </source>
</evidence>
<feature type="binding site" evidence="7">
    <location>
        <position position="120"/>
    </location>
    <ligand>
        <name>Zn(2+)</name>
        <dbReference type="ChEBI" id="CHEBI:29105"/>
    </ligand>
</feature>
<sequence>MIVGRHAISGDILELTVSDGRVAAVKELDGATGEDLPWLAPGLVDLQVNGWGGHDFNSADIDEETVYAVARGLREQGVRAFLPTVITASQETICNALSVIAGARRKHAWLAGMIPGIHVEGPFISPQDGARGAHPRDHVRGPSCEEFDQWREASGNLVKLVTLCPATEGADAFIRHVRARGCLVSIGHSAADTADIAMAAQAGAGFSTHLGNGIASTLPRHPNLLWAQLANSRLQAMFIADGHHLDRETLTAMLRAKGVERSILVSDMVALAGMAPGRYRQPIGGDVELSADGRLAMVGMATLAGAATPLVDGVALAASLEGFSLGDAVTMAAVNPARALGLETDFVQGATADFIAFHWAPGDRHLRLCETTLAAGLPASPKKTPGK</sequence>
<feature type="binding site" evidence="6">
    <location>
        <position position="220"/>
    </location>
    <ligand>
        <name>substrate</name>
    </ligand>
</feature>
<gene>
    <name evidence="9" type="ORF">GGD46_002056</name>
</gene>
<dbReference type="SUPFAM" id="SSF51556">
    <property type="entry name" value="Metallo-dependent hydrolases"/>
    <property type="match status" value="1"/>
</dbReference>
<evidence type="ECO:0000313" key="10">
    <source>
        <dbReference type="Proteomes" id="UP000565576"/>
    </source>
</evidence>
<protein>
    <submittedName>
        <fullName evidence="9">N-acetylglucosamine-6-phosphate deacetylase</fullName>
        <ecNumber evidence="9">3.5.1.25</ecNumber>
    </submittedName>
</protein>
<feature type="active site" description="Proton donor/acceptor" evidence="5">
    <location>
        <position position="267"/>
    </location>
</feature>
<comment type="similarity">
    <text evidence="1 4">Belongs to the metallo-dependent hydrolases superfamily. NagA family.</text>
</comment>
<name>A0A7X0MDA5_9HYPH</name>
<dbReference type="InterPro" id="IPR006680">
    <property type="entry name" value="Amidohydro-rel"/>
</dbReference>
<dbReference type="GO" id="GO:0008448">
    <property type="term" value="F:N-acetylglucosamine-6-phosphate deacetylase activity"/>
    <property type="evidence" value="ECO:0007669"/>
    <property type="project" value="UniProtKB-EC"/>
</dbReference>
<evidence type="ECO:0000256" key="3">
    <source>
        <dbReference type="ARBA" id="ARBA00022801"/>
    </source>
</evidence>
<evidence type="ECO:0000256" key="1">
    <source>
        <dbReference type="ARBA" id="ARBA00010716"/>
    </source>
</evidence>
<feature type="binding site" evidence="7">
    <location>
        <position position="188"/>
    </location>
    <ligand>
        <name>Zn(2+)</name>
        <dbReference type="ChEBI" id="CHEBI:29105"/>
    </ligand>
</feature>
<dbReference type="PANTHER" id="PTHR11113:SF14">
    <property type="entry name" value="N-ACETYLGLUCOSAMINE-6-PHOSPHATE DEACETYLASE"/>
    <property type="match status" value="1"/>
</dbReference>
<dbReference type="RefSeq" id="WP_184703604.1">
    <property type="nucleotide sequence ID" value="NZ_JACHBG010000003.1"/>
</dbReference>
<feature type="binding site" evidence="6">
    <location>
        <position position="133"/>
    </location>
    <ligand>
        <name>substrate</name>
    </ligand>
</feature>
<dbReference type="PIRSF" id="PIRSF038994">
    <property type="entry name" value="NagA"/>
    <property type="match status" value="1"/>
</dbReference>
<feature type="binding site" evidence="6">
    <location>
        <begin position="303"/>
        <end position="305"/>
    </location>
    <ligand>
        <name>substrate</name>
    </ligand>
</feature>
<evidence type="ECO:0000259" key="8">
    <source>
        <dbReference type="Pfam" id="PF01979"/>
    </source>
</evidence>